<keyword evidence="3 7" id="KW-0813">Transport</keyword>
<feature type="transmembrane region" description="Helical" evidence="8">
    <location>
        <begin position="362"/>
        <end position="380"/>
    </location>
</feature>
<evidence type="ECO:0000256" key="2">
    <source>
        <dbReference type="ARBA" id="ARBA00010992"/>
    </source>
</evidence>
<feature type="transmembrane region" description="Helical" evidence="8">
    <location>
        <begin position="427"/>
        <end position="448"/>
    </location>
</feature>
<dbReference type="InterPro" id="IPR005828">
    <property type="entry name" value="MFS_sugar_transport-like"/>
</dbReference>
<organism evidence="10 11">
    <name type="scientific">Sporothrix bragantina</name>
    <dbReference type="NCBI Taxonomy" id="671064"/>
    <lineage>
        <taxon>Eukaryota</taxon>
        <taxon>Fungi</taxon>
        <taxon>Dikarya</taxon>
        <taxon>Ascomycota</taxon>
        <taxon>Pezizomycotina</taxon>
        <taxon>Sordariomycetes</taxon>
        <taxon>Sordariomycetidae</taxon>
        <taxon>Ophiostomatales</taxon>
        <taxon>Ophiostomataceae</taxon>
        <taxon>Sporothrix</taxon>
    </lineage>
</organism>
<dbReference type="NCBIfam" id="TIGR00879">
    <property type="entry name" value="SP"/>
    <property type="match status" value="1"/>
</dbReference>
<sequence length="561" mass="61094">MADSKEHETVHAVAEQDVIQSASAGGVLVAEGSGKTAELDGATTKTVHNAELFAALQESPIERWSSSSIKLYYYIFVAFCCSCANGYDGSLLGSILAMPHFQDVFHVGASGQQVSIITSLYSVGSIVTTPVAALVSDRFGRRIGMTTGALAIIIGAVIAASSHAKAQLIVGRFILGCGIQYMTVAAPAYSIEISPPHWRGRATGFYNCGWFGGSIPAALITYGCQYINSTWSWRLPLILQCFTCLIVLGSVYFIPESPRHLMSKGRFDEAVAFLTKYHGNGNPNSRLVLLEIEEIKENLRQEEIDKASAWWDYRPFFTHVGRWRGAQAIMMGIFGQFAGNGLGYFNVAIYELIGITSSSQQLGYQILYSVLGAIGALTAVSLTDRMPRRPVLIYGTAVITVILAINAGLTNAIAINQAANNGVITNIGYARGALAFYFLFQVFYSFAYTPLQGVLPAEALSTPLRAKGLALYGFMTGLFGFINQYAGPIALANIQYKYIYIFVGWDVIVTLLWYLFLVESQGRTLEEMDWVYEQPNPVKASLKVDKVILQADGTVTEKIVA</sequence>
<evidence type="ECO:0000256" key="8">
    <source>
        <dbReference type="SAM" id="Phobius"/>
    </source>
</evidence>
<feature type="transmembrane region" description="Helical" evidence="8">
    <location>
        <begin position="116"/>
        <end position="136"/>
    </location>
</feature>
<keyword evidence="6 8" id="KW-0472">Membrane</keyword>
<evidence type="ECO:0000313" key="10">
    <source>
        <dbReference type="EMBL" id="CAK7221542.1"/>
    </source>
</evidence>
<evidence type="ECO:0000256" key="7">
    <source>
        <dbReference type="RuleBase" id="RU003346"/>
    </source>
</evidence>
<dbReference type="Proteomes" id="UP001642406">
    <property type="component" value="Unassembled WGS sequence"/>
</dbReference>
<evidence type="ECO:0000259" key="9">
    <source>
        <dbReference type="PROSITE" id="PS50850"/>
    </source>
</evidence>
<feature type="transmembrane region" description="Helical" evidence="8">
    <location>
        <begin position="203"/>
        <end position="223"/>
    </location>
</feature>
<feature type="transmembrane region" description="Helical" evidence="8">
    <location>
        <begin position="71"/>
        <end position="96"/>
    </location>
</feature>
<dbReference type="PANTHER" id="PTHR48022:SF36">
    <property type="entry name" value="LACTOSE PERMEASE, PUTATIVE (AFU_ORTHOLOGUE AFUA_1G17310)-RELATED"/>
    <property type="match status" value="1"/>
</dbReference>
<feature type="domain" description="Major facilitator superfamily (MFS) profile" evidence="9">
    <location>
        <begin position="74"/>
        <end position="522"/>
    </location>
</feature>
<feature type="transmembrane region" description="Helical" evidence="8">
    <location>
        <begin position="143"/>
        <end position="163"/>
    </location>
</feature>
<evidence type="ECO:0000256" key="1">
    <source>
        <dbReference type="ARBA" id="ARBA00004141"/>
    </source>
</evidence>
<dbReference type="SUPFAM" id="SSF103473">
    <property type="entry name" value="MFS general substrate transporter"/>
    <property type="match status" value="1"/>
</dbReference>
<reference evidence="10 11" key="1">
    <citation type="submission" date="2024-01" db="EMBL/GenBank/DDBJ databases">
        <authorList>
            <person name="Allen C."/>
            <person name="Tagirdzhanova G."/>
        </authorList>
    </citation>
    <scope>NUCLEOTIDE SEQUENCE [LARGE SCALE GENOMIC DNA]</scope>
</reference>
<dbReference type="InterPro" id="IPR036259">
    <property type="entry name" value="MFS_trans_sf"/>
</dbReference>
<dbReference type="InterPro" id="IPR020846">
    <property type="entry name" value="MFS_dom"/>
</dbReference>
<dbReference type="PANTHER" id="PTHR48022">
    <property type="entry name" value="PLASTIDIC GLUCOSE TRANSPORTER 4"/>
    <property type="match status" value="1"/>
</dbReference>
<dbReference type="PROSITE" id="PS00216">
    <property type="entry name" value="SUGAR_TRANSPORT_1"/>
    <property type="match status" value="1"/>
</dbReference>
<protein>
    <recommendedName>
        <fullName evidence="9">Major facilitator superfamily (MFS) profile domain-containing protein</fullName>
    </recommendedName>
</protein>
<dbReference type="InterPro" id="IPR050360">
    <property type="entry name" value="MFS_Sugar_Transporters"/>
</dbReference>
<keyword evidence="4 8" id="KW-0812">Transmembrane</keyword>
<evidence type="ECO:0000256" key="5">
    <source>
        <dbReference type="ARBA" id="ARBA00022989"/>
    </source>
</evidence>
<evidence type="ECO:0000256" key="4">
    <source>
        <dbReference type="ARBA" id="ARBA00022692"/>
    </source>
</evidence>
<evidence type="ECO:0000313" key="11">
    <source>
        <dbReference type="Proteomes" id="UP001642406"/>
    </source>
</evidence>
<feature type="transmembrane region" description="Helical" evidence="8">
    <location>
        <begin position="392"/>
        <end position="415"/>
    </location>
</feature>
<comment type="caution">
    <text evidence="10">The sequence shown here is derived from an EMBL/GenBank/DDBJ whole genome shotgun (WGS) entry which is preliminary data.</text>
</comment>
<dbReference type="InterPro" id="IPR003663">
    <property type="entry name" value="Sugar/inositol_transpt"/>
</dbReference>
<comment type="subcellular location">
    <subcellularLocation>
        <location evidence="1">Membrane</location>
        <topology evidence="1">Multi-pass membrane protein</topology>
    </subcellularLocation>
</comment>
<accession>A0ABP0BPG5</accession>
<dbReference type="Gene3D" id="1.20.1250.20">
    <property type="entry name" value="MFS general substrate transporter like domains"/>
    <property type="match status" value="1"/>
</dbReference>
<feature type="transmembrane region" description="Helical" evidence="8">
    <location>
        <begin position="235"/>
        <end position="254"/>
    </location>
</feature>
<feature type="transmembrane region" description="Helical" evidence="8">
    <location>
        <begin position="169"/>
        <end position="191"/>
    </location>
</feature>
<feature type="transmembrane region" description="Helical" evidence="8">
    <location>
        <begin position="469"/>
        <end position="486"/>
    </location>
</feature>
<feature type="transmembrane region" description="Helical" evidence="8">
    <location>
        <begin position="498"/>
        <end position="518"/>
    </location>
</feature>
<keyword evidence="5 8" id="KW-1133">Transmembrane helix</keyword>
<dbReference type="Pfam" id="PF00083">
    <property type="entry name" value="Sugar_tr"/>
    <property type="match status" value="1"/>
</dbReference>
<proteinExistence type="inferred from homology"/>
<dbReference type="InterPro" id="IPR005829">
    <property type="entry name" value="Sugar_transporter_CS"/>
</dbReference>
<comment type="similarity">
    <text evidence="2 7">Belongs to the major facilitator superfamily. Sugar transporter (TC 2.A.1.1) family.</text>
</comment>
<gene>
    <name evidence="10" type="ORF">SBRCBS47491_004560</name>
</gene>
<name>A0ABP0BPG5_9PEZI</name>
<dbReference type="EMBL" id="CAWUHC010000035">
    <property type="protein sequence ID" value="CAK7221542.1"/>
    <property type="molecule type" value="Genomic_DNA"/>
</dbReference>
<keyword evidence="11" id="KW-1185">Reference proteome</keyword>
<evidence type="ECO:0000256" key="3">
    <source>
        <dbReference type="ARBA" id="ARBA00022448"/>
    </source>
</evidence>
<evidence type="ECO:0000256" key="6">
    <source>
        <dbReference type="ARBA" id="ARBA00023136"/>
    </source>
</evidence>
<dbReference type="PROSITE" id="PS50850">
    <property type="entry name" value="MFS"/>
    <property type="match status" value="1"/>
</dbReference>